<feature type="compositionally biased region" description="Low complexity" evidence="2">
    <location>
        <begin position="82"/>
        <end position="98"/>
    </location>
</feature>
<evidence type="ECO:0000256" key="2">
    <source>
        <dbReference type="SAM" id="MobiDB-lite"/>
    </source>
</evidence>
<dbReference type="AlphaFoldDB" id="A0A8H6Y0N4"/>
<dbReference type="GO" id="GO:0000981">
    <property type="term" value="F:DNA-binding transcription factor activity, RNA polymerase II-specific"/>
    <property type="evidence" value="ECO:0007669"/>
    <property type="project" value="InterPro"/>
</dbReference>
<feature type="compositionally biased region" description="Basic residues" evidence="2">
    <location>
        <begin position="1"/>
        <end position="12"/>
    </location>
</feature>
<feature type="domain" description="Zn(2)-C6 fungal-type" evidence="3">
    <location>
        <begin position="16"/>
        <end position="46"/>
    </location>
</feature>
<dbReference type="Proteomes" id="UP000620124">
    <property type="component" value="Unassembled WGS sequence"/>
</dbReference>
<feature type="region of interest" description="Disordered" evidence="2">
    <location>
        <begin position="1"/>
        <end position="134"/>
    </location>
</feature>
<evidence type="ECO:0000259" key="3">
    <source>
        <dbReference type="PROSITE" id="PS00463"/>
    </source>
</evidence>
<keyword evidence="1" id="KW-0539">Nucleus</keyword>
<evidence type="ECO:0000313" key="4">
    <source>
        <dbReference type="EMBL" id="KAF7351873.1"/>
    </source>
</evidence>
<keyword evidence="5" id="KW-1185">Reference proteome</keyword>
<comment type="caution">
    <text evidence="4">The sequence shown here is derived from an EMBL/GenBank/DDBJ whole genome shotgun (WGS) entry which is preliminary data.</text>
</comment>
<feature type="compositionally biased region" description="Polar residues" evidence="2">
    <location>
        <begin position="99"/>
        <end position="114"/>
    </location>
</feature>
<reference evidence="4" key="1">
    <citation type="submission" date="2020-05" db="EMBL/GenBank/DDBJ databases">
        <title>Mycena genomes resolve the evolution of fungal bioluminescence.</title>
        <authorList>
            <person name="Tsai I.J."/>
        </authorList>
    </citation>
    <scope>NUCLEOTIDE SEQUENCE</scope>
    <source>
        <strain evidence="4">CCC161011</strain>
    </source>
</reference>
<dbReference type="InterPro" id="IPR050797">
    <property type="entry name" value="Carb_Metab_Trans_Reg"/>
</dbReference>
<name>A0A8H6Y0N4_9AGAR</name>
<sequence length="628" mass="68242">MSSARIRQKRLPKPPACDPCKARRVLCHPQPNGAPCPRCIEKSTVCTTTPVPRGRPRKHPKPKSATPPGPETGELESASADPQTLSQASSPSLPQSPTIASSSSMNHSPPQMDNHTPELISKTPAQSSSPPSNLQVYNNLNDFPDLSSDHVAHFFDCFFDQLSLGMNPIIIATSIRKAVQAASFQLSLLPPQVRVLGLCIIALASRISFHEAVLGPGPRPASFTDPFFFLASDSQADVRNCGARRAKACRALHTAALKAAWDTGIILQVSPQNAASCFLLDILEQDDFVGLARPWACAYISHVRALAPMWRSSGMAPPDSSSWAGFLMAEALMSTRSRKPILITLEDQLLLSGNEPPSIEELLASFEADKSGVDAIFQVITPYMFHTTVLARQLWTTIAGDRARFSPLSESAVLQFLSALSTIHALLSQLLTRVDTTLQVTITAPTTVAQQRKDRAVRGCAYGLIMSFAGLVLPLHRELEFRLTTADVDVGPETGTHGYARARMRLLAAEVREMAGRAVREVARGLRYLPPVHYAPIQRPTLVDCAQFALEEAEAAPHVDAARTRDLTTIAGQLRIIAYSFDLPETALLLAQIDRYVERTPTFTSAGMGTDVLGGFPFEHPWIELALA</sequence>
<dbReference type="PANTHER" id="PTHR31668">
    <property type="entry name" value="GLUCOSE TRANSPORT TRANSCRIPTION REGULATOR RGT1-RELATED-RELATED"/>
    <property type="match status" value="1"/>
</dbReference>
<dbReference type="GO" id="GO:0008270">
    <property type="term" value="F:zinc ion binding"/>
    <property type="evidence" value="ECO:0007669"/>
    <property type="project" value="InterPro"/>
</dbReference>
<protein>
    <submittedName>
        <fullName evidence="4">Zn(2)-C6 fungal-type domain-containing protein</fullName>
    </submittedName>
</protein>
<dbReference type="Gene3D" id="4.10.240.10">
    <property type="entry name" value="Zn(2)-C6 fungal-type DNA-binding domain"/>
    <property type="match status" value="1"/>
</dbReference>
<dbReference type="InterPro" id="IPR036864">
    <property type="entry name" value="Zn2-C6_fun-type_DNA-bd_sf"/>
</dbReference>
<dbReference type="EMBL" id="JACAZI010000009">
    <property type="protein sequence ID" value="KAF7351873.1"/>
    <property type="molecule type" value="Genomic_DNA"/>
</dbReference>
<proteinExistence type="predicted"/>
<accession>A0A8H6Y0N4</accession>
<dbReference type="PROSITE" id="PS00463">
    <property type="entry name" value="ZN2_CY6_FUNGAL_1"/>
    <property type="match status" value="1"/>
</dbReference>
<dbReference type="OrthoDB" id="2915254at2759"/>
<organism evidence="4 5">
    <name type="scientific">Mycena venus</name>
    <dbReference type="NCBI Taxonomy" id="2733690"/>
    <lineage>
        <taxon>Eukaryota</taxon>
        <taxon>Fungi</taxon>
        <taxon>Dikarya</taxon>
        <taxon>Basidiomycota</taxon>
        <taxon>Agaricomycotina</taxon>
        <taxon>Agaricomycetes</taxon>
        <taxon>Agaricomycetidae</taxon>
        <taxon>Agaricales</taxon>
        <taxon>Marasmiineae</taxon>
        <taxon>Mycenaceae</taxon>
        <taxon>Mycena</taxon>
    </lineage>
</organism>
<gene>
    <name evidence="4" type="ORF">MVEN_01148800</name>
</gene>
<evidence type="ECO:0000313" key="5">
    <source>
        <dbReference type="Proteomes" id="UP000620124"/>
    </source>
</evidence>
<feature type="compositionally biased region" description="Polar residues" evidence="2">
    <location>
        <begin position="123"/>
        <end position="134"/>
    </location>
</feature>
<dbReference type="SUPFAM" id="SSF57701">
    <property type="entry name" value="Zn2/Cys6 DNA-binding domain"/>
    <property type="match status" value="1"/>
</dbReference>
<dbReference type="InterPro" id="IPR001138">
    <property type="entry name" value="Zn2Cys6_DnaBD"/>
</dbReference>
<evidence type="ECO:0000256" key="1">
    <source>
        <dbReference type="ARBA" id="ARBA00023242"/>
    </source>
</evidence>